<organism evidence="1 2">
    <name type="scientific">Paenibacillus eucommiae</name>
    <dbReference type="NCBI Taxonomy" id="1355755"/>
    <lineage>
        <taxon>Bacteria</taxon>
        <taxon>Bacillati</taxon>
        <taxon>Bacillota</taxon>
        <taxon>Bacilli</taxon>
        <taxon>Bacillales</taxon>
        <taxon>Paenibacillaceae</taxon>
        <taxon>Paenibacillus</taxon>
    </lineage>
</organism>
<protein>
    <submittedName>
        <fullName evidence="1">Uncharacterized protein</fullName>
    </submittedName>
</protein>
<dbReference type="Proteomes" id="UP001519287">
    <property type="component" value="Unassembled WGS sequence"/>
</dbReference>
<dbReference type="EMBL" id="JAGGLB010000021">
    <property type="protein sequence ID" value="MBP1993839.1"/>
    <property type="molecule type" value="Genomic_DNA"/>
</dbReference>
<evidence type="ECO:0000313" key="2">
    <source>
        <dbReference type="Proteomes" id="UP001519287"/>
    </source>
</evidence>
<evidence type="ECO:0000313" key="1">
    <source>
        <dbReference type="EMBL" id="MBP1993839.1"/>
    </source>
</evidence>
<reference evidence="1 2" key="1">
    <citation type="submission" date="2021-03" db="EMBL/GenBank/DDBJ databases">
        <title>Genomic Encyclopedia of Type Strains, Phase IV (KMG-IV): sequencing the most valuable type-strain genomes for metagenomic binning, comparative biology and taxonomic classification.</title>
        <authorList>
            <person name="Goeker M."/>
        </authorList>
    </citation>
    <scope>NUCLEOTIDE SEQUENCE [LARGE SCALE GENOMIC DNA]</scope>
    <source>
        <strain evidence="1 2">DSM 26048</strain>
    </source>
</reference>
<proteinExistence type="predicted"/>
<sequence>MYVELFASDLQAQHEKFNPIEHLAEALHLLTESEVNGK</sequence>
<comment type="caution">
    <text evidence="1">The sequence shown here is derived from an EMBL/GenBank/DDBJ whole genome shotgun (WGS) entry which is preliminary data.</text>
</comment>
<accession>A0ABS4J4X1</accession>
<name>A0ABS4J4X1_9BACL</name>
<keyword evidence="2" id="KW-1185">Reference proteome</keyword>
<gene>
    <name evidence="1" type="ORF">J2Z66_005465</name>
</gene>